<evidence type="ECO:0000256" key="8">
    <source>
        <dbReference type="SAM" id="MobiDB-lite"/>
    </source>
</evidence>
<dbReference type="GO" id="GO:0005739">
    <property type="term" value="C:mitochondrion"/>
    <property type="evidence" value="ECO:0007669"/>
    <property type="project" value="UniProtKB-SubCell"/>
</dbReference>
<dbReference type="EMBL" id="JAPUFD010000016">
    <property type="protein sequence ID" value="MDI1492053.1"/>
    <property type="molecule type" value="Genomic_DNA"/>
</dbReference>
<reference evidence="10" key="1">
    <citation type="journal article" date="2023" name="Genome Biol. Evol.">
        <title>First Whole Genome Sequence and Flow Cytometry Genome Size Data for the Lichen-Forming Fungus Ramalina farinacea (Ascomycota).</title>
        <authorList>
            <person name="Llewellyn T."/>
            <person name="Mian S."/>
            <person name="Hill R."/>
            <person name="Leitch I.J."/>
            <person name="Gaya E."/>
        </authorList>
    </citation>
    <scope>NUCLEOTIDE SEQUENCE</scope>
    <source>
        <strain evidence="10">LIQ254RAFAR</strain>
    </source>
</reference>
<evidence type="ECO:0000259" key="9">
    <source>
        <dbReference type="Pfam" id="PF00177"/>
    </source>
</evidence>
<feature type="compositionally biased region" description="Basic and acidic residues" evidence="8">
    <location>
        <begin position="40"/>
        <end position="52"/>
    </location>
</feature>
<evidence type="ECO:0000313" key="10">
    <source>
        <dbReference type="EMBL" id="MDI1492053.1"/>
    </source>
</evidence>
<feature type="region of interest" description="Disordered" evidence="8">
    <location>
        <begin position="19"/>
        <end position="122"/>
    </location>
</feature>
<dbReference type="GO" id="GO:0006412">
    <property type="term" value="P:translation"/>
    <property type="evidence" value="ECO:0007669"/>
    <property type="project" value="InterPro"/>
</dbReference>
<gene>
    <name evidence="10" type="ORF">OHK93_003264</name>
</gene>
<dbReference type="SUPFAM" id="SSF47973">
    <property type="entry name" value="Ribosomal protein S7"/>
    <property type="match status" value="1"/>
</dbReference>
<name>A0AA43QW83_9LECA</name>
<dbReference type="InterPro" id="IPR023798">
    <property type="entry name" value="Ribosomal_uS7_dom"/>
</dbReference>
<dbReference type="AlphaFoldDB" id="A0AA43QW83"/>
<keyword evidence="5" id="KW-0687">Ribonucleoprotein</keyword>
<proteinExistence type="inferred from homology"/>
<dbReference type="InterPro" id="IPR036823">
    <property type="entry name" value="Ribosomal_uS7_dom_sf"/>
</dbReference>
<dbReference type="CDD" id="cd14868">
    <property type="entry name" value="uS7_Mitochondria_Fungi"/>
    <property type="match status" value="1"/>
</dbReference>
<comment type="subcellular location">
    <subcellularLocation>
        <location evidence="1">Mitochondrion</location>
    </subcellularLocation>
</comment>
<dbReference type="Proteomes" id="UP001161017">
    <property type="component" value="Unassembled WGS sequence"/>
</dbReference>
<evidence type="ECO:0000256" key="1">
    <source>
        <dbReference type="ARBA" id="ARBA00004173"/>
    </source>
</evidence>
<dbReference type="InterPro" id="IPR000235">
    <property type="entry name" value="Ribosomal_uS7"/>
</dbReference>
<keyword evidence="11" id="KW-1185">Reference proteome</keyword>
<evidence type="ECO:0000256" key="7">
    <source>
        <dbReference type="ARBA" id="ARBA00039306"/>
    </source>
</evidence>
<organism evidence="10 11">
    <name type="scientific">Ramalina farinacea</name>
    <dbReference type="NCBI Taxonomy" id="258253"/>
    <lineage>
        <taxon>Eukaryota</taxon>
        <taxon>Fungi</taxon>
        <taxon>Dikarya</taxon>
        <taxon>Ascomycota</taxon>
        <taxon>Pezizomycotina</taxon>
        <taxon>Lecanoromycetes</taxon>
        <taxon>OSLEUM clade</taxon>
        <taxon>Lecanoromycetidae</taxon>
        <taxon>Lecanorales</taxon>
        <taxon>Lecanorineae</taxon>
        <taxon>Ramalinaceae</taxon>
        <taxon>Ramalina</taxon>
    </lineage>
</organism>
<dbReference type="InterPro" id="IPR047988">
    <property type="entry name" value="Ribosomal_uS7m_fungi"/>
</dbReference>
<evidence type="ECO:0000256" key="5">
    <source>
        <dbReference type="ARBA" id="ARBA00023274"/>
    </source>
</evidence>
<sequence>MPSRLALRPFTRRSATRFVARPTYTPQTPTCLRLTARRTITSDEKPLPEAEKGQSGPNEEQLGHVLQRDEKAQANAPKVMQDDKSTSSPKGSRPYSTSARRRAELTVGPETTSVQGYGEGQGHIFGLPSLPLPSGLHMKHRYDPVVTQVTKLIMQDGKLSVAQRNMAMILERLRTAGPPTANPRRPLLPGAPPTSHLPLNPILYLTLAIDSVAPLMRIRSEKGAAGGGAALQLPVPLSVRQRRRTAVQWILDAVSKRRSAGSGRTMFAHKLADELISIVEGKSGVWERRNMIHKVAVNARANLGVRIRRR</sequence>
<evidence type="ECO:0000256" key="3">
    <source>
        <dbReference type="ARBA" id="ARBA00022980"/>
    </source>
</evidence>
<dbReference type="GO" id="GO:0005840">
    <property type="term" value="C:ribosome"/>
    <property type="evidence" value="ECO:0007669"/>
    <property type="project" value="UniProtKB-KW"/>
</dbReference>
<dbReference type="Gene3D" id="1.10.455.10">
    <property type="entry name" value="Ribosomal protein S7 domain"/>
    <property type="match status" value="1"/>
</dbReference>
<feature type="compositionally biased region" description="Polar residues" evidence="8">
    <location>
        <begin position="86"/>
        <end position="98"/>
    </location>
</feature>
<dbReference type="Pfam" id="PF00177">
    <property type="entry name" value="Ribosomal_S7"/>
    <property type="match status" value="1"/>
</dbReference>
<dbReference type="GO" id="GO:1990904">
    <property type="term" value="C:ribonucleoprotein complex"/>
    <property type="evidence" value="ECO:0007669"/>
    <property type="project" value="UniProtKB-KW"/>
</dbReference>
<evidence type="ECO:0000256" key="4">
    <source>
        <dbReference type="ARBA" id="ARBA00023128"/>
    </source>
</evidence>
<feature type="domain" description="Small ribosomal subunit protein uS7" evidence="9">
    <location>
        <begin position="142"/>
        <end position="300"/>
    </location>
</feature>
<comment type="caution">
    <text evidence="10">The sequence shown here is derived from an EMBL/GenBank/DDBJ whole genome shotgun (WGS) entry which is preliminary data.</text>
</comment>
<comment type="function">
    <text evidence="6">Component of the mitochondrial ribosome (mitoribosome), a dedicated translation machinery responsible for the synthesis of mitochondrial genome-encoded proteins, including at least some of the essential transmembrane subunits of the mitochondrial respiratory chain. The mitoribosomes are attached to the mitochondrial inner membrane and translation products are cotranslationally integrated into the membrane.</text>
</comment>
<evidence type="ECO:0000256" key="2">
    <source>
        <dbReference type="ARBA" id="ARBA00007151"/>
    </source>
</evidence>
<keyword evidence="3" id="KW-0689">Ribosomal protein</keyword>
<evidence type="ECO:0000256" key="6">
    <source>
        <dbReference type="ARBA" id="ARBA00037226"/>
    </source>
</evidence>
<evidence type="ECO:0000313" key="11">
    <source>
        <dbReference type="Proteomes" id="UP001161017"/>
    </source>
</evidence>
<comment type="similarity">
    <text evidence="2">Belongs to the universal ribosomal protein uS7 family.</text>
</comment>
<accession>A0AA43QW83</accession>
<dbReference type="FunFam" id="1.10.455.10:FF:000006">
    <property type="entry name" value="37S ribosomal protein S7, mitochondrial"/>
    <property type="match status" value="1"/>
</dbReference>
<dbReference type="PANTHER" id="PTHR11205">
    <property type="entry name" value="RIBOSOMAL PROTEIN S7"/>
    <property type="match status" value="1"/>
</dbReference>
<protein>
    <recommendedName>
        <fullName evidence="7">Small ribosomal subunit protein uS7m</fullName>
    </recommendedName>
</protein>
<keyword evidence="4" id="KW-0496">Mitochondrion</keyword>